<protein>
    <submittedName>
        <fullName evidence="1">Nucleotidyltransferase domain-containing protein</fullName>
    </submittedName>
</protein>
<dbReference type="Gene3D" id="3.30.460.10">
    <property type="entry name" value="Beta Polymerase, domain 2"/>
    <property type="match status" value="1"/>
</dbReference>
<dbReference type="RefSeq" id="WP_214092738.1">
    <property type="nucleotide sequence ID" value="NZ_JAHCLR010000015.1"/>
</dbReference>
<dbReference type="SUPFAM" id="SSF81301">
    <property type="entry name" value="Nucleotidyltransferase"/>
    <property type="match status" value="1"/>
</dbReference>
<proteinExistence type="predicted"/>
<dbReference type="EMBL" id="JAHCLR010000015">
    <property type="protein sequence ID" value="MBS9533855.1"/>
    <property type="molecule type" value="Genomic_DNA"/>
</dbReference>
<keyword evidence="2" id="KW-1185">Reference proteome</keyword>
<evidence type="ECO:0000313" key="2">
    <source>
        <dbReference type="Proteomes" id="UP001519535"/>
    </source>
</evidence>
<dbReference type="Proteomes" id="UP001519535">
    <property type="component" value="Unassembled WGS sequence"/>
</dbReference>
<dbReference type="CDD" id="cd05403">
    <property type="entry name" value="NT_KNTase_like"/>
    <property type="match status" value="1"/>
</dbReference>
<evidence type="ECO:0000313" key="1">
    <source>
        <dbReference type="EMBL" id="MBS9533855.1"/>
    </source>
</evidence>
<dbReference type="InterPro" id="IPR043519">
    <property type="entry name" value="NT_sf"/>
</dbReference>
<gene>
    <name evidence="1" type="ORF">KIH27_09690</name>
</gene>
<name>A0ABS5RHW1_9MYCO</name>
<reference evidence="1 2" key="1">
    <citation type="submission" date="2021-05" db="EMBL/GenBank/DDBJ databases">
        <title>Mycobacterium acidophilum sp. nov., an extremely acid-tolerant member of the genus Mycobacterium.</title>
        <authorList>
            <person name="Xia J."/>
        </authorList>
    </citation>
    <scope>NUCLEOTIDE SEQUENCE [LARGE SCALE GENOMIC DNA]</scope>
    <source>
        <strain evidence="1 2">M1</strain>
    </source>
</reference>
<comment type="caution">
    <text evidence="1">The sequence shown here is derived from an EMBL/GenBank/DDBJ whole genome shotgun (WGS) entry which is preliminary data.</text>
</comment>
<accession>A0ABS5RHW1</accession>
<sequence length="270" mass="28838">MSLQTTDGETVLRDVVAEATAKIGDRLAAVYAMGSLAHGGFSPAVSDVDVAVILTGPPQPGDHELVQGVIDAVQAVGSPLHQRLSIFWGTTESLRGDATAGRFPPLDRLCLFEHGRLLAGTDVRGDLPRPSQTELLVAGAQFAADLLAEPVITASADPAALLERGVRPATKLVLFPTRFLFTADTRREGTNDAAAQHYSEHHRGPAAELVAAAYRWRTADPGPDAPALLNAGFTPLYTDYLSDHITRLTVLGETRLADRFAQWRSQLSAD</sequence>
<organism evidence="1 2">
    <name type="scientific">Mycolicibacter acidiphilus</name>
    <dbReference type="NCBI Taxonomy" id="2835306"/>
    <lineage>
        <taxon>Bacteria</taxon>
        <taxon>Bacillati</taxon>
        <taxon>Actinomycetota</taxon>
        <taxon>Actinomycetes</taxon>
        <taxon>Mycobacteriales</taxon>
        <taxon>Mycobacteriaceae</taxon>
        <taxon>Mycolicibacter</taxon>
    </lineage>
</organism>